<organism evidence="1 2">
    <name type="scientific">Aromatoleum bremense</name>
    <dbReference type="NCBI Taxonomy" id="76115"/>
    <lineage>
        <taxon>Bacteria</taxon>
        <taxon>Pseudomonadati</taxon>
        <taxon>Pseudomonadota</taxon>
        <taxon>Betaproteobacteria</taxon>
        <taxon>Rhodocyclales</taxon>
        <taxon>Rhodocyclaceae</taxon>
        <taxon>Aromatoleum</taxon>
    </lineage>
</organism>
<comment type="caution">
    <text evidence="1">The sequence shown here is derived from an EMBL/GenBank/DDBJ whole genome shotgun (WGS) entry which is preliminary data.</text>
</comment>
<proteinExistence type="predicted"/>
<evidence type="ECO:0000313" key="2">
    <source>
        <dbReference type="Proteomes" id="UP000633943"/>
    </source>
</evidence>
<dbReference type="RefSeq" id="WP_169203311.1">
    <property type="nucleotide sequence ID" value="NZ_CP059467.1"/>
</dbReference>
<dbReference type="Proteomes" id="UP000633943">
    <property type="component" value="Unassembled WGS sequence"/>
</dbReference>
<gene>
    <name evidence="1" type="ORF">GPA24_14610</name>
</gene>
<protein>
    <submittedName>
        <fullName evidence="1">Uncharacterized protein</fullName>
    </submittedName>
</protein>
<evidence type="ECO:0000313" key="1">
    <source>
        <dbReference type="EMBL" id="NMG16745.1"/>
    </source>
</evidence>
<name>A0ABX1NZ19_9RHOO</name>
<sequence length="102" mass="11969">MNPLRLAHDLARVTTWWASLPDADRRTLYRPHELTRATGIPRHALPHVLEMLGWHRARRWSRNHNRRVLRVLYAPPGRRVPLPPRGRPPLDVLALFAMHTTD</sequence>
<accession>A0ABX1NZ19</accession>
<reference evidence="1 2" key="1">
    <citation type="submission" date="2019-12" db="EMBL/GenBank/DDBJ databases">
        <title>Comparative genomics gives insights into the taxonomy of the Azoarcus-Aromatoleum group and reveals separate origins of nif in the plant-associated Azoarcus and non-plant-associated Aromatoleum sub-groups.</title>
        <authorList>
            <person name="Lafos M."/>
            <person name="Maluk M."/>
            <person name="Batista M."/>
            <person name="Junghare M."/>
            <person name="Carmona M."/>
            <person name="Faoro H."/>
            <person name="Cruz L.M."/>
            <person name="Battistoni F."/>
            <person name="De Souza E."/>
            <person name="Pedrosa F."/>
            <person name="Chen W.-M."/>
            <person name="Poole P.S."/>
            <person name="Dixon R.A."/>
            <person name="James E.K."/>
        </authorList>
    </citation>
    <scope>NUCLEOTIDE SEQUENCE [LARGE SCALE GENOMIC DNA]</scope>
    <source>
        <strain evidence="1 2">PbN1</strain>
    </source>
</reference>
<keyword evidence="2" id="KW-1185">Reference proteome</keyword>
<dbReference type="EMBL" id="WTVP01000045">
    <property type="protein sequence ID" value="NMG16745.1"/>
    <property type="molecule type" value="Genomic_DNA"/>
</dbReference>